<dbReference type="Pfam" id="PF09578">
    <property type="entry name" value="Spore_YabQ"/>
    <property type="match status" value="1"/>
</dbReference>
<keyword evidence="1" id="KW-1133">Transmembrane helix</keyword>
<reference evidence="2 3" key="1">
    <citation type="journal article" date="2013" name="Stand. Genomic Sci.">
        <title>Complete genome sequence of Dehalobacter restrictus PER-K23(T.).</title>
        <authorList>
            <person name="Kruse T."/>
            <person name="Maillard J."/>
            <person name="Goodwin L."/>
            <person name="Woyke T."/>
            <person name="Teshima H."/>
            <person name="Bruce D."/>
            <person name="Detter C."/>
            <person name="Tapia R."/>
            <person name="Han C."/>
            <person name="Huntemann M."/>
            <person name="Wei C.L."/>
            <person name="Han J."/>
            <person name="Chen A."/>
            <person name="Kyrpides N."/>
            <person name="Szeto E."/>
            <person name="Markowitz V."/>
            <person name="Ivanova N."/>
            <person name="Pagani I."/>
            <person name="Pati A."/>
            <person name="Pitluck S."/>
            <person name="Nolan M."/>
            <person name="Holliger C."/>
            <person name="Smidt H."/>
        </authorList>
    </citation>
    <scope>NUCLEOTIDE SEQUENCE [LARGE SCALE GENOMIC DNA]</scope>
    <source>
        <strain evidence="3">DSM 9455</strain>
    </source>
</reference>
<proteinExistence type="predicted"/>
<evidence type="ECO:0000256" key="1">
    <source>
        <dbReference type="SAM" id="Phobius"/>
    </source>
</evidence>
<dbReference type="EMBL" id="CP007033">
    <property type="protein sequence ID" value="AHF08889.1"/>
    <property type="molecule type" value="Genomic_DNA"/>
</dbReference>
<dbReference type="Proteomes" id="UP000018934">
    <property type="component" value="Chromosome"/>
</dbReference>
<accession>A0ABN4BP18</accession>
<dbReference type="InterPro" id="IPR019074">
    <property type="entry name" value="YabQ"/>
</dbReference>
<evidence type="ECO:0000313" key="2">
    <source>
        <dbReference type="EMBL" id="AHF08889.1"/>
    </source>
</evidence>
<feature type="transmembrane region" description="Helical" evidence="1">
    <location>
        <begin position="59"/>
        <end position="82"/>
    </location>
</feature>
<feature type="transmembrane region" description="Helical" evidence="1">
    <location>
        <begin position="33"/>
        <end position="53"/>
    </location>
</feature>
<keyword evidence="1" id="KW-0812">Transmembrane</keyword>
<keyword evidence="1" id="KW-0472">Membrane</keyword>
<keyword evidence="3" id="KW-1185">Reference proteome</keyword>
<protein>
    <submittedName>
        <fullName evidence="2">Spore cortex biosynthesis protein YabQ</fullName>
    </submittedName>
</protein>
<organism evidence="2 3">
    <name type="scientific">Dehalobacter restrictus (strain DSM 9455 / PER-K23)</name>
    <dbReference type="NCBI Taxonomy" id="871738"/>
    <lineage>
        <taxon>Bacteria</taxon>
        <taxon>Bacillati</taxon>
        <taxon>Bacillota</taxon>
        <taxon>Clostridia</taxon>
        <taxon>Eubacteriales</taxon>
        <taxon>Desulfitobacteriaceae</taxon>
        <taxon>Dehalobacter</taxon>
    </lineage>
</organism>
<feature type="transmembrane region" description="Helical" evidence="1">
    <location>
        <begin position="6"/>
        <end position="21"/>
    </location>
</feature>
<dbReference type="NCBIfam" id="TIGR02893">
    <property type="entry name" value="spore_yabQ"/>
    <property type="match status" value="1"/>
</dbReference>
<gene>
    <name evidence="2" type="ORF">DEHRE_01015</name>
</gene>
<sequence>MISIVLSGLLVGICFDFYRMLRWHLGLTKIQTFLGDLLFSIAALGIIFCLAQKANYLEFRFYLFLGSLLGLLLYIAIFSRYVKKIFDVLFRLIRYVSQFIRKLIQAFLRGVYIGIAGMMRIPYGILRWLGMLLYRIGEAISRNTLIKKSK</sequence>
<evidence type="ECO:0000313" key="3">
    <source>
        <dbReference type="Proteomes" id="UP000018934"/>
    </source>
</evidence>
<name>A0ABN4BP18_DEHRP</name>
<feature type="transmembrane region" description="Helical" evidence="1">
    <location>
        <begin position="103"/>
        <end position="123"/>
    </location>
</feature>